<dbReference type="RefSeq" id="WP_353566484.1">
    <property type="nucleotide sequence ID" value="NZ_BAABRI010000007.1"/>
</dbReference>
<keyword evidence="3" id="KW-1185">Reference proteome</keyword>
<name>A0ABP9UPR6_9BACT</name>
<evidence type="ECO:0000313" key="3">
    <source>
        <dbReference type="Proteomes" id="UP001476282"/>
    </source>
</evidence>
<reference evidence="2 3" key="1">
    <citation type="submission" date="2024-02" db="EMBL/GenBank/DDBJ databases">
        <title>Haloferula sargassicola NBRC 104335.</title>
        <authorList>
            <person name="Ichikawa N."/>
            <person name="Katano-Makiyama Y."/>
            <person name="Hidaka K."/>
        </authorList>
    </citation>
    <scope>NUCLEOTIDE SEQUENCE [LARGE SCALE GENOMIC DNA]</scope>
    <source>
        <strain evidence="2 3">NBRC 104335</strain>
    </source>
</reference>
<feature type="signal peptide" evidence="1">
    <location>
        <begin position="1"/>
        <end position="28"/>
    </location>
</feature>
<gene>
    <name evidence="2" type="ORF">Hsar01_01559</name>
</gene>
<dbReference type="Proteomes" id="UP001476282">
    <property type="component" value="Unassembled WGS sequence"/>
</dbReference>
<dbReference type="PANTHER" id="PTHR33321">
    <property type="match status" value="1"/>
</dbReference>
<evidence type="ECO:0000313" key="2">
    <source>
        <dbReference type="EMBL" id="GAA5482341.1"/>
    </source>
</evidence>
<keyword evidence="1" id="KW-0732">Signal</keyword>
<proteinExistence type="predicted"/>
<dbReference type="PANTHER" id="PTHR33321:SF12">
    <property type="entry name" value="PLANT BASIC SECRETORY PROTEIN (BSP) FAMILY PROTEIN"/>
    <property type="match status" value="1"/>
</dbReference>
<dbReference type="InterPro" id="IPR007541">
    <property type="entry name" value="Uncharacterised_BSP"/>
</dbReference>
<dbReference type="EMBL" id="BAABRI010000007">
    <property type="protein sequence ID" value="GAA5482341.1"/>
    <property type="molecule type" value="Genomic_DNA"/>
</dbReference>
<organism evidence="2 3">
    <name type="scientific">Haloferula sargassicola</name>
    <dbReference type="NCBI Taxonomy" id="490096"/>
    <lineage>
        <taxon>Bacteria</taxon>
        <taxon>Pseudomonadati</taxon>
        <taxon>Verrucomicrobiota</taxon>
        <taxon>Verrucomicrobiia</taxon>
        <taxon>Verrucomicrobiales</taxon>
        <taxon>Verrucomicrobiaceae</taxon>
        <taxon>Haloferula</taxon>
    </lineage>
</organism>
<comment type="caution">
    <text evidence="2">The sequence shown here is derived from an EMBL/GenBank/DDBJ whole genome shotgun (WGS) entry which is preliminary data.</text>
</comment>
<sequence>MKPLQVLPARALSGILLAGLAGWAPLQAAEVKVTTAHTGDDDAFQSDTVDSPATNDAATDATFKMIAGQADPNGGGLAVLHDGKIPGGADEPRSNFFFSAAGKGGRILVDLGKPIEIGAIATYSWHPGSRSAQKYSVFAADGSAEGFVAEPGEGSPADQGWTLLAEVDTSDEEPGQQAVRLTPTAGKSVGNFRYVLFDIGKNPKGDVFNDTFYSEIDIVDAAGPELVKVEKPVKIKQEFDSKHGEFHYTLDVTEAPDLQQWCAEHLIPVMDEWYPKIIEMLPVEGVTPSKDITFTLKNTTDLPGYLRGVPAYASGNSVVFNAGFMRDQQTGEAIGAGVHEVVHVVQFGGGGERRRERPRHGRRPPTWVTEGVADYIRWFLYEPESKGAEITKRNFERASYDSSYRVTANFFDWVIKHYEKDLMRKLNVATHEGYYDDLWKEWTGKSVEELNEEWKAYHAKKLGIEG</sequence>
<protein>
    <submittedName>
        <fullName evidence="2">Uncharacterized protein</fullName>
    </submittedName>
</protein>
<feature type="chain" id="PRO_5046966954" evidence="1">
    <location>
        <begin position="29"/>
        <end position="466"/>
    </location>
</feature>
<dbReference type="Pfam" id="PF04450">
    <property type="entry name" value="BSP"/>
    <property type="match status" value="1"/>
</dbReference>
<dbReference type="Gene3D" id="2.60.120.260">
    <property type="entry name" value="Galactose-binding domain-like"/>
    <property type="match status" value="1"/>
</dbReference>
<evidence type="ECO:0000256" key="1">
    <source>
        <dbReference type="SAM" id="SignalP"/>
    </source>
</evidence>
<accession>A0ABP9UPR6</accession>